<evidence type="ECO:0000313" key="2">
    <source>
        <dbReference type="EMBL" id="EHB07029.1"/>
    </source>
</evidence>
<dbReference type="EMBL" id="JH169546">
    <property type="protein sequence ID" value="EHB07029.1"/>
    <property type="molecule type" value="Genomic_DNA"/>
</dbReference>
<dbReference type="AlphaFoldDB" id="G5BCL8"/>
<name>G5BCL8_HETGA</name>
<evidence type="ECO:0000256" key="1">
    <source>
        <dbReference type="SAM" id="MobiDB-lite"/>
    </source>
</evidence>
<dbReference type="Proteomes" id="UP000006813">
    <property type="component" value="Unassembled WGS sequence"/>
</dbReference>
<protein>
    <submittedName>
        <fullName evidence="2">Uncharacterized protein</fullName>
    </submittedName>
</protein>
<evidence type="ECO:0000313" key="3">
    <source>
        <dbReference type="Proteomes" id="UP000006813"/>
    </source>
</evidence>
<organism evidence="2 3">
    <name type="scientific">Heterocephalus glaber</name>
    <name type="common">Naked mole rat</name>
    <dbReference type="NCBI Taxonomy" id="10181"/>
    <lineage>
        <taxon>Eukaryota</taxon>
        <taxon>Metazoa</taxon>
        <taxon>Chordata</taxon>
        <taxon>Craniata</taxon>
        <taxon>Vertebrata</taxon>
        <taxon>Euteleostomi</taxon>
        <taxon>Mammalia</taxon>
        <taxon>Eutheria</taxon>
        <taxon>Euarchontoglires</taxon>
        <taxon>Glires</taxon>
        <taxon>Rodentia</taxon>
        <taxon>Hystricomorpha</taxon>
        <taxon>Bathyergidae</taxon>
        <taxon>Heterocephalus</taxon>
    </lineage>
</organism>
<accession>G5BCL8</accession>
<feature type="region of interest" description="Disordered" evidence="1">
    <location>
        <begin position="1"/>
        <end position="23"/>
    </location>
</feature>
<gene>
    <name evidence="2" type="ORF">GW7_01270</name>
</gene>
<proteinExistence type="predicted"/>
<dbReference type="InParanoid" id="G5BCL8"/>
<reference evidence="2 3" key="1">
    <citation type="journal article" date="2011" name="Nature">
        <title>Genome sequencing reveals insights into physiology and longevity of the naked mole rat.</title>
        <authorList>
            <person name="Kim E.B."/>
            <person name="Fang X."/>
            <person name="Fushan A.A."/>
            <person name="Huang Z."/>
            <person name="Lobanov A.V."/>
            <person name="Han L."/>
            <person name="Marino S.M."/>
            <person name="Sun X."/>
            <person name="Turanov A.A."/>
            <person name="Yang P."/>
            <person name="Yim S.H."/>
            <person name="Zhao X."/>
            <person name="Kasaikina M.V."/>
            <person name="Stoletzki N."/>
            <person name="Peng C."/>
            <person name="Polak P."/>
            <person name="Xiong Z."/>
            <person name="Kiezun A."/>
            <person name="Zhu Y."/>
            <person name="Chen Y."/>
            <person name="Kryukov G.V."/>
            <person name="Zhang Q."/>
            <person name="Peshkin L."/>
            <person name="Yang L."/>
            <person name="Bronson R.T."/>
            <person name="Buffenstein R."/>
            <person name="Wang B."/>
            <person name="Han C."/>
            <person name="Li Q."/>
            <person name="Chen L."/>
            <person name="Zhao W."/>
            <person name="Sunyaev S.R."/>
            <person name="Park T.J."/>
            <person name="Zhang G."/>
            <person name="Wang J."/>
            <person name="Gladyshev V.N."/>
        </authorList>
    </citation>
    <scope>NUCLEOTIDE SEQUENCE [LARGE SCALE GENOMIC DNA]</scope>
</reference>
<feature type="region of interest" description="Disordered" evidence="1">
    <location>
        <begin position="35"/>
        <end position="113"/>
    </location>
</feature>
<sequence length="113" mass="11465">MVSAGAARHGQWTELRAGGRSAQFSSLAQTLAQAPNLGSSDLKADWGPDALGPPAMAEDPSPHSPPPPPTATLGRGPGTRASQPGQLCRPRPSSVGPGLPQMFALRIPAPSPS</sequence>